<sequence>MSIAIVVSGGLPAVHIGICVAGPLEAALFRLPAISRKTCSAPCPGLLSTLGSPPACFCCGLFAAGFDRRVQGCRLTTLCDWRYWRLWMARATHPKKDIEMALRYAEWQGWRIEVGGGHAWGRIYCPYNNEVCRCGEFSITSVWRTPKNPTQHARALCRVIDNCTLNQLRGAKSPAARKE</sequence>
<name>Q4K6W5_PSEF5</name>
<organism evidence="1 2">
    <name type="scientific">Pseudomonas fluorescens (strain ATCC BAA-477 / NRRL B-23932 / Pf-5)</name>
    <dbReference type="NCBI Taxonomy" id="220664"/>
    <lineage>
        <taxon>Bacteria</taxon>
        <taxon>Pseudomonadati</taxon>
        <taxon>Pseudomonadota</taxon>
        <taxon>Gammaproteobacteria</taxon>
        <taxon>Pseudomonadales</taxon>
        <taxon>Pseudomonadaceae</taxon>
        <taxon>Pseudomonas</taxon>
    </lineage>
</organism>
<reference evidence="1 2" key="1">
    <citation type="journal article" date="2005" name="Nat. Biotechnol.">
        <title>Complete genome sequence of the plant commensal Pseudomonas fluorescens Pf-5.</title>
        <authorList>
            <person name="Paulsen I.T."/>
            <person name="Press C.M."/>
            <person name="Ravel J."/>
            <person name="Kobayashi D.Y."/>
            <person name="Myers G.S."/>
            <person name="Mavrodi D.V."/>
            <person name="DeBoy R.T."/>
            <person name="Seshadri R."/>
            <person name="Ren Q."/>
            <person name="Madupu R."/>
            <person name="Dodson R.J."/>
            <person name="Durkin A.S."/>
            <person name="Brinkac L.M."/>
            <person name="Daugherty S.C."/>
            <person name="Sullivan S.A."/>
            <person name="Rosovitz M.J."/>
            <person name="Gwinn M.L."/>
            <person name="Zhou L."/>
            <person name="Schneider D.J."/>
            <person name="Cartinhour S.W."/>
            <person name="Nelson W.C."/>
            <person name="Weidman J."/>
            <person name="Watkins K."/>
            <person name="Tran K."/>
            <person name="Khouri H."/>
            <person name="Pierson E.A."/>
            <person name="Pierson L.S.III."/>
            <person name="Thomashow L.S."/>
            <person name="Loper J.E."/>
        </authorList>
    </citation>
    <scope>NUCLEOTIDE SEQUENCE [LARGE SCALE GENOMIC DNA]</scope>
    <source>
        <strain evidence="2">ATCC BAA-477 / NRRL B-23932 / Pf-5</strain>
    </source>
</reference>
<evidence type="ECO:0000313" key="1">
    <source>
        <dbReference type="EMBL" id="AAY94167.1"/>
    </source>
</evidence>
<dbReference type="eggNOG" id="ENOG5032BAX">
    <property type="taxonomic scope" value="Bacteria"/>
</dbReference>
<accession>Q4K6W5</accession>
<dbReference type="AlphaFoldDB" id="Q4K6W5"/>
<gene>
    <name evidence="1" type="ordered locus">PFL_4938</name>
</gene>
<dbReference type="Proteomes" id="UP000008540">
    <property type="component" value="Chromosome"/>
</dbReference>
<dbReference type="HOGENOM" id="CLU_1502218_0_0_6"/>
<dbReference type="EMBL" id="CP000076">
    <property type="protein sequence ID" value="AAY94167.1"/>
    <property type="molecule type" value="Genomic_DNA"/>
</dbReference>
<dbReference type="STRING" id="220664.PFL_4938"/>
<dbReference type="KEGG" id="pfl:PFL_4938"/>
<proteinExistence type="predicted"/>
<protein>
    <submittedName>
        <fullName evidence="1">Uncharacterized protein</fullName>
    </submittedName>
</protein>
<evidence type="ECO:0000313" key="2">
    <source>
        <dbReference type="Proteomes" id="UP000008540"/>
    </source>
</evidence>